<dbReference type="CDD" id="cd00085">
    <property type="entry name" value="HNHc"/>
    <property type="match status" value="1"/>
</dbReference>
<dbReference type="AlphaFoldDB" id="A0AAE1B405"/>
<evidence type="ECO:0000313" key="1">
    <source>
        <dbReference type="EMBL" id="KAK3798491.1"/>
    </source>
</evidence>
<reference evidence="1" key="1">
    <citation type="journal article" date="2023" name="G3 (Bethesda)">
        <title>A reference genome for the long-term kleptoplast-retaining sea slug Elysia crispata morphotype clarki.</title>
        <authorList>
            <person name="Eastman K.E."/>
            <person name="Pendleton A.L."/>
            <person name="Shaikh M.A."/>
            <person name="Suttiyut T."/>
            <person name="Ogas R."/>
            <person name="Tomko P."/>
            <person name="Gavelis G."/>
            <person name="Widhalm J.R."/>
            <person name="Wisecaver J.H."/>
        </authorList>
    </citation>
    <scope>NUCLEOTIDE SEQUENCE</scope>
    <source>
        <strain evidence="1">ECLA1</strain>
    </source>
</reference>
<sequence length="73" mass="8470">MIQKADKKCTACGDELLLQGYSKCHGQTFSIDPLDDSQGHYKWNVRLTCLSCNRRHKRFEPADDFPDDGCQFW</sequence>
<accession>A0AAE1B405</accession>
<dbReference type="Proteomes" id="UP001283361">
    <property type="component" value="Unassembled WGS sequence"/>
</dbReference>
<keyword evidence="2" id="KW-1185">Reference proteome</keyword>
<gene>
    <name evidence="1" type="ORF">RRG08_051473</name>
</gene>
<dbReference type="EMBL" id="JAWDGP010000670">
    <property type="protein sequence ID" value="KAK3798491.1"/>
    <property type="molecule type" value="Genomic_DNA"/>
</dbReference>
<evidence type="ECO:0000313" key="2">
    <source>
        <dbReference type="Proteomes" id="UP001283361"/>
    </source>
</evidence>
<comment type="caution">
    <text evidence="1">The sequence shown here is derived from an EMBL/GenBank/DDBJ whole genome shotgun (WGS) entry which is preliminary data.</text>
</comment>
<dbReference type="Gene3D" id="3.30.40.220">
    <property type="match status" value="1"/>
</dbReference>
<name>A0AAE1B405_9GAST</name>
<proteinExistence type="predicted"/>
<protein>
    <recommendedName>
        <fullName evidence="3">HNH domain-containing protein</fullName>
    </recommendedName>
</protein>
<organism evidence="1 2">
    <name type="scientific">Elysia crispata</name>
    <name type="common">lettuce slug</name>
    <dbReference type="NCBI Taxonomy" id="231223"/>
    <lineage>
        <taxon>Eukaryota</taxon>
        <taxon>Metazoa</taxon>
        <taxon>Spiralia</taxon>
        <taxon>Lophotrochozoa</taxon>
        <taxon>Mollusca</taxon>
        <taxon>Gastropoda</taxon>
        <taxon>Heterobranchia</taxon>
        <taxon>Euthyneura</taxon>
        <taxon>Panpulmonata</taxon>
        <taxon>Sacoglossa</taxon>
        <taxon>Placobranchoidea</taxon>
        <taxon>Plakobranchidae</taxon>
        <taxon>Elysia</taxon>
    </lineage>
</organism>
<dbReference type="InterPro" id="IPR003615">
    <property type="entry name" value="HNH_nuc"/>
</dbReference>
<evidence type="ECO:0008006" key="3">
    <source>
        <dbReference type="Google" id="ProtNLM"/>
    </source>
</evidence>